<organism evidence="1 2">
    <name type="scientific">Candidatus Iainarchaeum sp</name>
    <dbReference type="NCBI Taxonomy" id="3101447"/>
    <lineage>
        <taxon>Archaea</taxon>
        <taxon>Candidatus Iainarchaeota</taxon>
        <taxon>Candidatus Iainarchaeia</taxon>
        <taxon>Candidatus Iainarchaeales</taxon>
        <taxon>Candidatus Iainarchaeaceae</taxon>
        <taxon>Candidatus Iainarchaeum</taxon>
    </lineage>
</organism>
<proteinExistence type="predicted"/>
<dbReference type="Gene3D" id="3.40.50.300">
    <property type="entry name" value="P-loop containing nucleotide triphosphate hydrolases"/>
    <property type="match status" value="1"/>
</dbReference>
<dbReference type="PANTHER" id="PTHR41930:SF1">
    <property type="entry name" value="DEPHOSPHO-COA KINASE"/>
    <property type="match status" value="1"/>
</dbReference>
<dbReference type="EMBL" id="DUGC01000009">
    <property type="protein sequence ID" value="HIH09142.1"/>
    <property type="molecule type" value="Genomic_DNA"/>
</dbReference>
<name>A0A7J4IUM2_9ARCH</name>
<comment type="caution">
    <text evidence="1">The sequence shown here is derived from an EMBL/GenBank/DDBJ whole genome shotgun (WGS) entry which is preliminary data.</text>
</comment>
<sequence>MAVIVIVGLARSGKDSAADYIAEKYGYSKYTFSSVLSEMLEEKGELPEKEKMIALGDKLRAETGMDALAKLLEGKIGQKDNVILVGPRSIEEIEYFKNRFPKLSIIKITADASKRFNRKSRMDPQGKKEFFGRDSRDVESKGMQKVLDAAQSELKNNGTRKSLHAQVDNLMKRINAAN</sequence>
<accession>A0A7J4IUM2</accession>
<dbReference type="InterPro" id="IPR027417">
    <property type="entry name" value="P-loop_NTPase"/>
</dbReference>
<dbReference type="SUPFAM" id="SSF52540">
    <property type="entry name" value="P-loop containing nucleoside triphosphate hydrolases"/>
    <property type="match status" value="1"/>
</dbReference>
<reference evidence="2" key="1">
    <citation type="journal article" date="2020" name="bioRxiv">
        <title>A rank-normalized archaeal taxonomy based on genome phylogeny resolves widespread incomplete and uneven classifications.</title>
        <authorList>
            <person name="Rinke C."/>
            <person name="Chuvochina M."/>
            <person name="Mussig A.J."/>
            <person name="Chaumeil P.-A."/>
            <person name="Waite D.W."/>
            <person name="Whitman W.B."/>
            <person name="Parks D.H."/>
            <person name="Hugenholtz P."/>
        </authorList>
    </citation>
    <scope>NUCLEOTIDE SEQUENCE [LARGE SCALE GENOMIC DNA]</scope>
</reference>
<gene>
    <name evidence="1" type="ORF">HA254_00570</name>
</gene>
<dbReference type="PANTHER" id="PTHR41930">
    <property type="entry name" value="UPF0200 PROTEIN MJ1399"/>
    <property type="match status" value="1"/>
</dbReference>
<evidence type="ECO:0000313" key="2">
    <source>
        <dbReference type="Proteomes" id="UP000565078"/>
    </source>
</evidence>
<dbReference type="AlphaFoldDB" id="A0A7J4IUM2"/>
<evidence type="ECO:0000313" key="1">
    <source>
        <dbReference type="EMBL" id="HIH09142.1"/>
    </source>
</evidence>
<dbReference type="Proteomes" id="UP000565078">
    <property type="component" value="Unassembled WGS sequence"/>
</dbReference>
<dbReference type="Pfam" id="PF13207">
    <property type="entry name" value="AAA_17"/>
    <property type="match status" value="1"/>
</dbReference>
<protein>
    <submittedName>
        <fullName evidence="1">AAA family ATPase</fullName>
    </submittedName>
</protein>